<reference evidence="1" key="1">
    <citation type="journal article" date="2021" name="Proc. Natl. Acad. Sci. U.S.A.">
        <title>A Catalog of Tens of Thousands of Viruses from Human Metagenomes Reveals Hidden Associations with Chronic Diseases.</title>
        <authorList>
            <person name="Tisza M.J."/>
            <person name="Buck C.B."/>
        </authorList>
    </citation>
    <scope>NUCLEOTIDE SEQUENCE</scope>
    <source>
        <strain evidence="1">CtBCr48</strain>
    </source>
</reference>
<organism evidence="1">
    <name type="scientific">Siphoviridae sp. ctBCr48</name>
    <dbReference type="NCBI Taxonomy" id="2827802"/>
    <lineage>
        <taxon>Viruses</taxon>
        <taxon>Duplodnaviria</taxon>
        <taxon>Heunggongvirae</taxon>
        <taxon>Uroviricota</taxon>
        <taxon>Caudoviricetes</taxon>
    </lineage>
</organism>
<accession>A0A8S5SGZ6</accession>
<sequence length="98" mass="11643">MKNYFLVTENKPCMAYPVMRYTLTNDILLNHKGWERISTRSVEPKTHMMTDKFCIESEQSQVYGCLENVLEYIKNHPDEKFEWYSPNCGRVGVEIDEE</sequence>
<protein>
    <submittedName>
        <fullName evidence="1">Uncharacterized protein</fullName>
    </submittedName>
</protein>
<name>A0A8S5SGZ6_9CAUD</name>
<evidence type="ECO:0000313" key="1">
    <source>
        <dbReference type="EMBL" id="DAF50316.1"/>
    </source>
</evidence>
<dbReference type="EMBL" id="BK032595">
    <property type="protein sequence ID" value="DAF50316.1"/>
    <property type="molecule type" value="Genomic_DNA"/>
</dbReference>
<proteinExistence type="predicted"/>